<dbReference type="Proteomes" id="UP001164286">
    <property type="component" value="Unassembled WGS sequence"/>
</dbReference>
<dbReference type="InterPro" id="IPR013783">
    <property type="entry name" value="Ig-like_fold"/>
</dbReference>
<dbReference type="Pfam" id="PF14310">
    <property type="entry name" value="Fn3-like"/>
    <property type="match status" value="1"/>
</dbReference>
<dbReference type="PRINTS" id="PR00133">
    <property type="entry name" value="GLHYDRLASE3"/>
</dbReference>
<evidence type="ECO:0000259" key="6">
    <source>
        <dbReference type="PROSITE" id="PS51820"/>
    </source>
</evidence>
<dbReference type="Gene3D" id="3.20.20.300">
    <property type="entry name" value="Glycoside hydrolase, family 3, N-terminal domain"/>
    <property type="match status" value="1"/>
</dbReference>
<dbReference type="PANTHER" id="PTHR42715">
    <property type="entry name" value="BETA-GLUCOSIDASE"/>
    <property type="match status" value="1"/>
</dbReference>
<dbReference type="InterPro" id="IPR026891">
    <property type="entry name" value="Fn3-like"/>
</dbReference>
<dbReference type="EC" id="3.2.1.21" evidence="3"/>
<dbReference type="InterPro" id="IPR037524">
    <property type="entry name" value="PA14/GLEYA"/>
</dbReference>
<dbReference type="GeneID" id="77725140"/>
<keyword evidence="4" id="KW-0378">Hydrolase</keyword>
<dbReference type="InterPro" id="IPR017853">
    <property type="entry name" value="GH"/>
</dbReference>
<evidence type="ECO:0000256" key="3">
    <source>
        <dbReference type="ARBA" id="ARBA00012744"/>
    </source>
</evidence>
<evidence type="ECO:0000256" key="4">
    <source>
        <dbReference type="ARBA" id="ARBA00022801"/>
    </source>
</evidence>
<dbReference type="Pfam" id="PF00933">
    <property type="entry name" value="Glyco_hydro_3"/>
    <property type="match status" value="1"/>
</dbReference>
<evidence type="ECO:0000256" key="2">
    <source>
        <dbReference type="ARBA" id="ARBA00005336"/>
    </source>
</evidence>
<dbReference type="PROSITE" id="PS51820">
    <property type="entry name" value="PA14"/>
    <property type="match status" value="1"/>
</dbReference>
<dbReference type="PANTHER" id="PTHR42715:SF10">
    <property type="entry name" value="BETA-GLUCOSIDASE"/>
    <property type="match status" value="1"/>
</dbReference>
<sequence length="872" mass="95670">MNFIPTDNSSLDRSFLSADIEEVIGALTMQEKISLLAGKDRWSTVDIPRLNIPSVKVTDGPNGARGGSFFKMIPAVAIPCASALGCTFSPSLMHELGSLLATETRARKCVCLLGPTINVPRNPLGGRTFEQFSEDPTLTGYLAAAYINGLQDGGISPTIKHFVGNEQEHERNGADSIIPMRAFREVYLRPFQISQKLAKPWAYMTSYNKVNGTHCSEDPWLINTLLKKEWDAGENLFVMSDWWGTYSIDLAIKAGMSLEMPGGSGVYRQEALVMHQLKSHKLLPSHIDKLATSVLKWVQRTAKANEDIVYSSDLAEFTRPRTDADADLTRRAATESIALLKNADNVLPLEKTSGSTALKVCVIGANAKERVATGGGSAQCRTSWCQSPWDALVSQKPDGIDLSYSIGGYISKYLPLLDSSFTRLDGSPGFDLKHYPILPDGTQAPQSVCEDSHDLSDMFMYDFYHPRLGLHYFTEIHTVFTSPIDGDYQIGFCITGQGWLWVDGELKIVNATAEEQEQGTAFLGYGAAEASTVIQVKKGQKYHVKLLHDTRLPPGSKRGKGPIVRPGIRLGARPAVDADASIEAAVKLAKESDRAVLVVGLNADWESEGFDRPTLSLPGRSDELISRVAAVNPNTIVVLQTGSAVSMPWLSKVKGVVHAWYLGNECGAAIASILYGTANPSGRLSLTMPAREEDIPSYPDFKSARTKVHYTEGVWVGYKHYNMRKIAPLFPFGHGLSYTTFVYADLKLVGAEKTKLADEWSASVEVTVKNTGSRVGSHSVHVYLCPPKETETSLKHPEAALQGFEKAYNIQPGESKKVTVKLDKYAISHWDDLTERWMVEKGTWTVKIGTDAQTFYGAETFEVGHDMPWVGL</sequence>
<dbReference type="Gene3D" id="2.60.40.10">
    <property type="entry name" value="Immunoglobulins"/>
    <property type="match status" value="1"/>
</dbReference>
<comment type="catalytic activity">
    <reaction evidence="1">
        <text>Hydrolysis of terminal, non-reducing beta-D-glucosyl residues with release of beta-D-glucose.</text>
        <dbReference type="EC" id="3.2.1.21"/>
    </reaction>
</comment>
<dbReference type="SUPFAM" id="SSF51445">
    <property type="entry name" value="(Trans)glycosidases"/>
    <property type="match status" value="1"/>
</dbReference>
<evidence type="ECO:0000313" key="7">
    <source>
        <dbReference type="EMBL" id="KAI9633291.1"/>
    </source>
</evidence>
<dbReference type="InterPro" id="IPR011658">
    <property type="entry name" value="PA14_dom"/>
</dbReference>
<dbReference type="InterPro" id="IPR050288">
    <property type="entry name" value="Cellulose_deg_GH3"/>
</dbReference>
<name>A0AA38H3L3_9TREE</name>
<dbReference type="InterPro" id="IPR036962">
    <property type="entry name" value="Glyco_hydro_3_N_sf"/>
</dbReference>
<dbReference type="SMART" id="SM01217">
    <property type="entry name" value="Fn3_like"/>
    <property type="match status" value="1"/>
</dbReference>
<dbReference type="SUPFAM" id="SSF52279">
    <property type="entry name" value="Beta-D-glucan exohydrolase, C-terminal domain"/>
    <property type="match status" value="1"/>
</dbReference>
<dbReference type="Pfam" id="PF07691">
    <property type="entry name" value="PA14"/>
    <property type="match status" value="1"/>
</dbReference>
<dbReference type="InterPro" id="IPR036881">
    <property type="entry name" value="Glyco_hydro_3_C_sf"/>
</dbReference>
<feature type="domain" description="PA14" evidence="6">
    <location>
        <begin position="425"/>
        <end position="586"/>
    </location>
</feature>
<dbReference type="InterPro" id="IPR002772">
    <property type="entry name" value="Glyco_hydro_3_C"/>
</dbReference>
<dbReference type="Pfam" id="PF01915">
    <property type="entry name" value="Glyco_hydro_3_C"/>
    <property type="match status" value="1"/>
</dbReference>
<evidence type="ECO:0000313" key="8">
    <source>
        <dbReference type="Proteomes" id="UP001164286"/>
    </source>
</evidence>
<comment type="similarity">
    <text evidence="2">Belongs to the glycosyl hydrolase 3 family.</text>
</comment>
<dbReference type="RefSeq" id="XP_052943068.1">
    <property type="nucleotide sequence ID" value="XM_053085939.1"/>
</dbReference>
<keyword evidence="8" id="KW-1185">Reference proteome</keyword>
<gene>
    <name evidence="7" type="ORF">MKK02DRAFT_18392</name>
</gene>
<organism evidence="7 8">
    <name type="scientific">Dioszegia hungarica</name>
    <dbReference type="NCBI Taxonomy" id="4972"/>
    <lineage>
        <taxon>Eukaryota</taxon>
        <taxon>Fungi</taxon>
        <taxon>Dikarya</taxon>
        <taxon>Basidiomycota</taxon>
        <taxon>Agaricomycotina</taxon>
        <taxon>Tremellomycetes</taxon>
        <taxon>Tremellales</taxon>
        <taxon>Bulleribasidiaceae</taxon>
        <taxon>Dioszegia</taxon>
    </lineage>
</organism>
<evidence type="ECO:0000256" key="1">
    <source>
        <dbReference type="ARBA" id="ARBA00000448"/>
    </source>
</evidence>
<dbReference type="GO" id="GO:0008422">
    <property type="term" value="F:beta-glucosidase activity"/>
    <property type="evidence" value="ECO:0007669"/>
    <property type="project" value="UniProtKB-EC"/>
</dbReference>
<evidence type="ECO:0000256" key="5">
    <source>
        <dbReference type="ARBA" id="ARBA00023295"/>
    </source>
</evidence>
<dbReference type="Gene3D" id="2.60.120.260">
    <property type="entry name" value="Galactose-binding domain-like"/>
    <property type="match status" value="1"/>
</dbReference>
<dbReference type="GO" id="GO:0009251">
    <property type="term" value="P:glucan catabolic process"/>
    <property type="evidence" value="ECO:0007669"/>
    <property type="project" value="TreeGrafter"/>
</dbReference>
<proteinExistence type="inferred from homology"/>
<protein>
    <recommendedName>
        <fullName evidence="3">beta-glucosidase</fullName>
        <ecNumber evidence="3">3.2.1.21</ecNumber>
    </recommendedName>
</protein>
<dbReference type="AlphaFoldDB" id="A0AA38H3L3"/>
<dbReference type="EMBL" id="JAKWFO010000011">
    <property type="protein sequence ID" value="KAI9633291.1"/>
    <property type="molecule type" value="Genomic_DNA"/>
</dbReference>
<keyword evidence="5" id="KW-0326">Glycosidase</keyword>
<dbReference type="InterPro" id="IPR001764">
    <property type="entry name" value="Glyco_hydro_3_N"/>
</dbReference>
<dbReference type="Gene3D" id="3.40.50.1700">
    <property type="entry name" value="Glycoside hydrolase family 3 C-terminal domain"/>
    <property type="match status" value="1"/>
</dbReference>
<comment type="caution">
    <text evidence="7">The sequence shown here is derived from an EMBL/GenBank/DDBJ whole genome shotgun (WGS) entry which is preliminary data.</text>
</comment>
<reference evidence="7" key="1">
    <citation type="journal article" date="2022" name="G3 (Bethesda)">
        <title>High quality genome of the basidiomycete yeast Dioszegia hungarica PDD-24b-2 isolated from cloud water.</title>
        <authorList>
            <person name="Jarrige D."/>
            <person name="Haridas S."/>
            <person name="Bleykasten-Grosshans C."/>
            <person name="Joly M."/>
            <person name="Nadalig T."/>
            <person name="Sancelme M."/>
            <person name="Vuilleumier S."/>
            <person name="Grigoriev I.V."/>
            <person name="Amato P."/>
            <person name="Bringel F."/>
        </authorList>
    </citation>
    <scope>NUCLEOTIDE SEQUENCE</scope>
    <source>
        <strain evidence="7">PDD-24b-2</strain>
    </source>
</reference>
<accession>A0AA38H3L3</accession>